<dbReference type="PANTHER" id="PTHR11552:SF216">
    <property type="entry name" value="GLUCOSE-METHANOL-CHOLINE OXIDOREDUCTASE N-TERMINAL DOMAIN-CONTAINING PROTEIN"/>
    <property type="match status" value="1"/>
</dbReference>
<evidence type="ECO:0000256" key="1">
    <source>
        <dbReference type="ARBA" id="ARBA00010790"/>
    </source>
</evidence>
<feature type="chain" id="PRO_5046254916" evidence="2">
    <location>
        <begin position="27"/>
        <end position="622"/>
    </location>
</feature>
<dbReference type="Pfam" id="PF05199">
    <property type="entry name" value="GMC_oxred_C"/>
    <property type="match status" value="1"/>
</dbReference>
<protein>
    <submittedName>
        <fullName evidence="4">Glucose dehydrogenase</fullName>
    </submittedName>
</protein>
<dbReference type="SUPFAM" id="SSF51905">
    <property type="entry name" value="FAD/NAD(P)-binding domain"/>
    <property type="match status" value="1"/>
</dbReference>
<keyword evidence="5" id="KW-1185">Reference proteome</keyword>
<organism evidence="4 5">
    <name type="scientific">Nesidiocoris tenuis</name>
    <dbReference type="NCBI Taxonomy" id="355587"/>
    <lineage>
        <taxon>Eukaryota</taxon>
        <taxon>Metazoa</taxon>
        <taxon>Ecdysozoa</taxon>
        <taxon>Arthropoda</taxon>
        <taxon>Hexapoda</taxon>
        <taxon>Insecta</taxon>
        <taxon>Pterygota</taxon>
        <taxon>Neoptera</taxon>
        <taxon>Paraneoptera</taxon>
        <taxon>Hemiptera</taxon>
        <taxon>Heteroptera</taxon>
        <taxon>Panheteroptera</taxon>
        <taxon>Cimicomorpha</taxon>
        <taxon>Miridae</taxon>
        <taxon>Dicyphina</taxon>
        <taxon>Nesidiocoris</taxon>
    </lineage>
</organism>
<gene>
    <name evidence="4" type="ORF">NTJ_03260</name>
</gene>
<evidence type="ECO:0000313" key="5">
    <source>
        <dbReference type="Proteomes" id="UP001307889"/>
    </source>
</evidence>
<accession>A0ABN7AGQ1</accession>
<dbReference type="InterPro" id="IPR036188">
    <property type="entry name" value="FAD/NAD-bd_sf"/>
</dbReference>
<comment type="similarity">
    <text evidence="1">Belongs to the GMC oxidoreductase family.</text>
</comment>
<reference evidence="4 5" key="1">
    <citation type="submission" date="2023-09" db="EMBL/GenBank/DDBJ databases">
        <title>Nesidiocoris tenuis whole genome shotgun sequence.</title>
        <authorList>
            <person name="Shibata T."/>
            <person name="Shimoda M."/>
            <person name="Kobayashi T."/>
            <person name="Uehara T."/>
        </authorList>
    </citation>
    <scope>NUCLEOTIDE SEQUENCE [LARGE SCALE GENOMIC DNA]</scope>
    <source>
        <strain evidence="4 5">Japan</strain>
    </source>
</reference>
<dbReference type="PANTHER" id="PTHR11552">
    <property type="entry name" value="GLUCOSE-METHANOL-CHOLINE GMC OXIDOREDUCTASE"/>
    <property type="match status" value="1"/>
</dbReference>
<proteinExistence type="inferred from homology"/>
<feature type="signal peptide" evidence="2">
    <location>
        <begin position="1"/>
        <end position="26"/>
    </location>
</feature>
<dbReference type="PROSITE" id="PS00624">
    <property type="entry name" value="GMC_OXRED_2"/>
    <property type="match status" value="1"/>
</dbReference>
<evidence type="ECO:0000259" key="3">
    <source>
        <dbReference type="PROSITE" id="PS00624"/>
    </source>
</evidence>
<dbReference type="InterPro" id="IPR000172">
    <property type="entry name" value="GMC_OxRdtase_N"/>
</dbReference>
<dbReference type="Proteomes" id="UP001307889">
    <property type="component" value="Chromosome 2"/>
</dbReference>
<feature type="domain" description="Glucose-methanol-choline oxidoreductase N-terminal" evidence="3">
    <location>
        <begin position="315"/>
        <end position="329"/>
    </location>
</feature>
<keyword evidence="2" id="KW-0732">Signal</keyword>
<dbReference type="EMBL" id="AP028910">
    <property type="protein sequence ID" value="BES90452.1"/>
    <property type="molecule type" value="Genomic_DNA"/>
</dbReference>
<dbReference type="Pfam" id="PF00732">
    <property type="entry name" value="GMC_oxred_N"/>
    <property type="match status" value="1"/>
</dbReference>
<dbReference type="Gene3D" id="3.30.560.10">
    <property type="entry name" value="Glucose Oxidase, domain 3"/>
    <property type="match status" value="1"/>
</dbReference>
<dbReference type="SUPFAM" id="SSF54373">
    <property type="entry name" value="FAD-linked reductases, C-terminal domain"/>
    <property type="match status" value="1"/>
</dbReference>
<dbReference type="Gene3D" id="3.50.50.60">
    <property type="entry name" value="FAD/NAD(P)-binding domain"/>
    <property type="match status" value="1"/>
</dbReference>
<evidence type="ECO:0000256" key="2">
    <source>
        <dbReference type="SAM" id="SignalP"/>
    </source>
</evidence>
<dbReference type="PIRSF" id="PIRSF000137">
    <property type="entry name" value="Alcohol_oxidase"/>
    <property type="match status" value="1"/>
</dbReference>
<sequence length="622" mass="69903">MKITYISFKLFLIIIVIIAEIGNVASQQPLFFQTILDFYRDFFQIPPGAVPDVTNVKKSYDFVVIGAGSGGSVVVNRLTENSNWSVLLIEAGREEILLTDVPLLSSYILGTDYNWGYKVEPQDEACLSMNDGRCSWPRGKSMGGTSVINYMVYTRGFKPDYDHWASLGNPGWSYEDVFKYFMKSEQITVPYIKKSKYHGRGGFLNVERPMWRTPLARAFLEMGKELNYPSGDTDGLTPTGFSYVLTNTKDGARQSASKAFLRPIRNRVNMHVTKRSTVTKILINPTTKIAYGVEFVKNNKKYVVRAKKEVILSAGALNSPQLLMLSGIGPKEHLQSMGIPVIQDLKVGHNLQDHVSMAGLAFLVNDTVSIVEQRYRHPRYFFDYWVNGDGPYTLPGGAEGVAFVSTKYNENRLHPDMELVFGPGAFTGDTGGSLRACFNMNESFYQSVYKPFEGKDAFNVVPVLLRPKSRGFVRLRSKNPFHWPLLYPNYYKDKRDLRAMVEGIKMAVTVGTGKSFKKWNSRLNPMRFPGCEHLVFGSDSYWACCAQHLTTNLHHQVGTCKMGPSTDPDAVVDPRLRVYGIEKLRVVDASIMPVIPASHTNAVVVMIGEKAADLIKEEWEGR</sequence>
<dbReference type="InterPro" id="IPR007867">
    <property type="entry name" value="GMC_OxRtase_C"/>
</dbReference>
<evidence type="ECO:0000313" key="4">
    <source>
        <dbReference type="EMBL" id="BES90452.1"/>
    </source>
</evidence>
<name>A0ABN7AGQ1_9HEMI</name>
<dbReference type="InterPro" id="IPR012132">
    <property type="entry name" value="GMC_OxRdtase"/>
</dbReference>